<feature type="compositionally biased region" description="Polar residues" evidence="1">
    <location>
        <begin position="43"/>
        <end position="53"/>
    </location>
</feature>
<gene>
    <name evidence="2" type="ORF">HPB51_021269</name>
</gene>
<evidence type="ECO:0000256" key="1">
    <source>
        <dbReference type="SAM" id="MobiDB-lite"/>
    </source>
</evidence>
<proteinExistence type="predicted"/>
<feature type="region of interest" description="Disordered" evidence="1">
    <location>
        <begin position="37"/>
        <end position="69"/>
    </location>
</feature>
<feature type="region of interest" description="Disordered" evidence="1">
    <location>
        <begin position="174"/>
        <end position="251"/>
    </location>
</feature>
<dbReference type="AlphaFoldDB" id="A0A9J6F7H2"/>
<evidence type="ECO:0000313" key="2">
    <source>
        <dbReference type="EMBL" id="KAH8042185.1"/>
    </source>
</evidence>
<evidence type="ECO:0000313" key="3">
    <source>
        <dbReference type="Proteomes" id="UP000821866"/>
    </source>
</evidence>
<reference evidence="2" key="2">
    <citation type="submission" date="2021-09" db="EMBL/GenBank/DDBJ databases">
        <authorList>
            <person name="Jia N."/>
            <person name="Wang J."/>
            <person name="Shi W."/>
            <person name="Du L."/>
            <person name="Sun Y."/>
            <person name="Zhan W."/>
            <person name="Jiang J."/>
            <person name="Wang Q."/>
            <person name="Zhang B."/>
            <person name="Ji P."/>
            <person name="Sakyi L.B."/>
            <person name="Cui X."/>
            <person name="Yuan T."/>
            <person name="Jiang B."/>
            <person name="Yang W."/>
            <person name="Lam T.T.-Y."/>
            <person name="Chang Q."/>
            <person name="Ding S."/>
            <person name="Wang X."/>
            <person name="Zhu J."/>
            <person name="Ruan X."/>
            <person name="Zhao L."/>
            <person name="Wei J."/>
            <person name="Que T."/>
            <person name="Du C."/>
            <person name="Cheng J."/>
            <person name="Dai P."/>
            <person name="Han X."/>
            <person name="Huang E."/>
            <person name="Gao Y."/>
            <person name="Liu J."/>
            <person name="Shao H."/>
            <person name="Ye R."/>
            <person name="Li L."/>
            <person name="Wei W."/>
            <person name="Wang X."/>
            <person name="Wang C."/>
            <person name="Huo Q."/>
            <person name="Li W."/>
            <person name="Guo W."/>
            <person name="Chen H."/>
            <person name="Chen S."/>
            <person name="Zhou L."/>
            <person name="Zhou L."/>
            <person name="Ni X."/>
            <person name="Tian J."/>
            <person name="Zhou Y."/>
            <person name="Sheng Y."/>
            <person name="Liu T."/>
            <person name="Pan Y."/>
            <person name="Xia L."/>
            <person name="Li J."/>
            <person name="Zhao F."/>
            <person name="Cao W."/>
        </authorList>
    </citation>
    <scope>NUCLEOTIDE SEQUENCE</scope>
    <source>
        <strain evidence="2">Rmic-2018</strain>
        <tissue evidence="2">Larvae</tissue>
    </source>
</reference>
<keyword evidence="3" id="KW-1185">Reference proteome</keyword>
<feature type="region of interest" description="Disordered" evidence="1">
    <location>
        <begin position="94"/>
        <end position="145"/>
    </location>
</feature>
<sequence>MAALEHRGRTLGRCSNLAFPPTYLSVAPAKHRGLAAPRFKRPTPTSFKSACNTSRDKTSGGGRTSVEQLERPAARRLHTDAMKPWRLRDEARQEFKSGGRGKATKRHSPIPSGGTNPGPETIPSRRTRATPTDDATEAEHSGTKQATLFYRLRRANTESAVGVQPAGIPVDALPAIDETSSAPRKRRKSASAATGATPARTTQGNDYREASEDGTFKIRGGCRHTSSNCRDARKRRSSSSRYGKRDVSSST</sequence>
<dbReference type="EMBL" id="JABSTU010000001">
    <property type="protein sequence ID" value="KAH8042185.1"/>
    <property type="molecule type" value="Genomic_DNA"/>
</dbReference>
<accession>A0A9J6F7H2</accession>
<comment type="caution">
    <text evidence="2">The sequence shown here is derived from an EMBL/GenBank/DDBJ whole genome shotgun (WGS) entry which is preliminary data.</text>
</comment>
<reference evidence="2" key="1">
    <citation type="journal article" date="2020" name="Cell">
        <title>Large-Scale Comparative Analyses of Tick Genomes Elucidate Their Genetic Diversity and Vector Capacities.</title>
        <authorList>
            <consortium name="Tick Genome and Microbiome Consortium (TIGMIC)"/>
            <person name="Jia N."/>
            <person name="Wang J."/>
            <person name="Shi W."/>
            <person name="Du L."/>
            <person name="Sun Y."/>
            <person name="Zhan W."/>
            <person name="Jiang J.F."/>
            <person name="Wang Q."/>
            <person name="Zhang B."/>
            <person name="Ji P."/>
            <person name="Bell-Sakyi L."/>
            <person name="Cui X.M."/>
            <person name="Yuan T.T."/>
            <person name="Jiang B.G."/>
            <person name="Yang W.F."/>
            <person name="Lam T.T."/>
            <person name="Chang Q.C."/>
            <person name="Ding S.J."/>
            <person name="Wang X.J."/>
            <person name="Zhu J.G."/>
            <person name="Ruan X.D."/>
            <person name="Zhao L."/>
            <person name="Wei J.T."/>
            <person name="Ye R.Z."/>
            <person name="Que T.C."/>
            <person name="Du C.H."/>
            <person name="Zhou Y.H."/>
            <person name="Cheng J.X."/>
            <person name="Dai P.F."/>
            <person name="Guo W.B."/>
            <person name="Han X.H."/>
            <person name="Huang E.J."/>
            <person name="Li L.F."/>
            <person name="Wei W."/>
            <person name="Gao Y.C."/>
            <person name="Liu J.Z."/>
            <person name="Shao H.Z."/>
            <person name="Wang X."/>
            <person name="Wang C.C."/>
            <person name="Yang T.C."/>
            <person name="Huo Q.B."/>
            <person name="Li W."/>
            <person name="Chen H.Y."/>
            <person name="Chen S.E."/>
            <person name="Zhou L.G."/>
            <person name="Ni X.B."/>
            <person name="Tian J.H."/>
            <person name="Sheng Y."/>
            <person name="Liu T."/>
            <person name="Pan Y.S."/>
            <person name="Xia L.Y."/>
            <person name="Li J."/>
            <person name="Zhao F."/>
            <person name="Cao W.C."/>
        </authorList>
    </citation>
    <scope>NUCLEOTIDE SEQUENCE</scope>
    <source>
        <strain evidence="2">Rmic-2018</strain>
    </source>
</reference>
<name>A0A9J6F7H2_RHIMP</name>
<dbReference type="Proteomes" id="UP000821866">
    <property type="component" value="Chromosome 1"/>
</dbReference>
<organism evidence="2 3">
    <name type="scientific">Rhipicephalus microplus</name>
    <name type="common">Cattle tick</name>
    <name type="synonym">Boophilus microplus</name>
    <dbReference type="NCBI Taxonomy" id="6941"/>
    <lineage>
        <taxon>Eukaryota</taxon>
        <taxon>Metazoa</taxon>
        <taxon>Ecdysozoa</taxon>
        <taxon>Arthropoda</taxon>
        <taxon>Chelicerata</taxon>
        <taxon>Arachnida</taxon>
        <taxon>Acari</taxon>
        <taxon>Parasitiformes</taxon>
        <taxon>Ixodida</taxon>
        <taxon>Ixodoidea</taxon>
        <taxon>Ixodidae</taxon>
        <taxon>Rhipicephalinae</taxon>
        <taxon>Rhipicephalus</taxon>
        <taxon>Boophilus</taxon>
    </lineage>
</organism>
<protein>
    <submittedName>
        <fullName evidence="2">Uncharacterized protein</fullName>
    </submittedName>
</protein>
<feature type="compositionally biased region" description="Basic and acidic residues" evidence="1">
    <location>
        <begin position="206"/>
        <end position="216"/>
    </location>
</feature>